<dbReference type="SMART" id="SM00364">
    <property type="entry name" value="LRR_BAC"/>
    <property type="match status" value="5"/>
</dbReference>
<dbReference type="AlphaFoldDB" id="A0A0F9N1R2"/>
<feature type="domain" description="Disease resistance R13L4/SHOC-2-like LRR" evidence="3">
    <location>
        <begin position="394"/>
        <end position="514"/>
    </location>
</feature>
<dbReference type="PANTHER" id="PTHR48051">
    <property type="match status" value="1"/>
</dbReference>
<dbReference type="InterPro" id="IPR001611">
    <property type="entry name" value="Leu-rich_rpt"/>
</dbReference>
<evidence type="ECO:0000259" key="3">
    <source>
        <dbReference type="Pfam" id="PF23598"/>
    </source>
</evidence>
<name>A0A0F9N1R2_9ZZZZ</name>
<reference evidence="4" key="1">
    <citation type="journal article" date="2015" name="Nature">
        <title>Complex archaea that bridge the gap between prokaryotes and eukaryotes.</title>
        <authorList>
            <person name="Spang A."/>
            <person name="Saw J.H."/>
            <person name="Jorgensen S.L."/>
            <person name="Zaremba-Niedzwiedzka K."/>
            <person name="Martijn J."/>
            <person name="Lind A.E."/>
            <person name="van Eijk R."/>
            <person name="Schleper C."/>
            <person name="Guy L."/>
            <person name="Ettema T.J."/>
        </authorList>
    </citation>
    <scope>NUCLEOTIDE SEQUENCE</scope>
</reference>
<dbReference type="InterPro" id="IPR050216">
    <property type="entry name" value="LRR_domain-containing"/>
</dbReference>
<organism evidence="4">
    <name type="scientific">marine sediment metagenome</name>
    <dbReference type="NCBI Taxonomy" id="412755"/>
    <lineage>
        <taxon>unclassified sequences</taxon>
        <taxon>metagenomes</taxon>
        <taxon>ecological metagenomes</taxon>
    </lineage>
</organism>
<evidence type="ECO:0000313" key="4">
    <source>
        <dbReference type="EMBL" id="KKN13465.1"/>
    </source>
</evidence>
<accession>A0A0F9N1R2</accession>
<dbReference type="PANTHER" id="PTHR48051:SF1">
    <property type="entry name" value="RAS SUPPRESSOR PROTEIN 1"/>
    <property type="match status" value="1"/>
</dbReference>
<gene>
    <name evidence="4" type="ORF">LCGC14_1006040</name>
</gene>
<dbReference type="InterPro" id="IPR055414">
    <property type="entry name" value="LRR_R13L4/SHOC2-like"/>
</dbReference>
<evidence type="ECO:0000256" key="1">
    <source>
        <dbReference type="ARBA" id="ARBA00022614"/>
    </source>
</evidence>
<dbReference type="Gene3D" id="3.80.10.10">
    <property type="entry name" value="Ribonuclease Inhibitor"/>
    <property type="match status" value="2"/>
</dbReference>
<dbReference type="Pfam" id="PF00560">
    <property type="entry name" value="LRR_1"/>
    <property type="match status" value="1"/>
</dbReference>
<dbReference type="SMART" id="SM00369">
    <property type="entry name" value="LRR_TYP"/>
    <property type="match status" value="5"/>
</dbReference>
<dbReference type="InterPro" id="IPR032675">
    <property type="entry name" value="LRR_dom_sf"/>
</dbReference>
<dbReference type="SUPFAM" id="SSF52058">
    <property type="entry name" value="L domain-like"/>
    <property type="match status" value="1"/>
</dbReference>
<comment type="caution">
    <text evidence="4">The sequence shown here is derived from an EMBL/GenBank/DDBJ whole genome shotgun (WGS) entry which is preliminary data.</text>
</comment>
<dbReference type="PROSITE" id="PS51450">
    <property type="entry name" value="LRR"/>
    <property type="match status" value="2"/>
</dbReference>
<keyword evidence="2" id="KW-0677">Repeat</keyword>
<dbReference type="InterPro" id="IPR003591">
    <property type="entry name" value="Leu-rich_rpt_typical-subtyp"/>
</dbReference>
<dbReference type="EMBL" id="LAZR01003919">
    <property type="protein sequence ID" value="KKN13465.1"/>
    <property type="molecule type" value="Genomic_DNA"/>
</dbReference>
<keyword evidence="1" id="KW-0433">Leucine-rich repeat</keyword>
<proteinExistence type="predicted"/>
<protein>
    <recommendedName>
        <fullName evidence="3">Disease resistance R13L4/SHOC-2-like LRR domain-containing protein</fullName>
    </recommendedName>
</protein>
<evidence type="ECO:0000256" key="2">
    <source>
        <dbReference type="ARBA" id="ARBA00022737"/>
    </source>
</evidence>
<sequence length="523" mass="60717">MKKSEHSYPKNINIRGKVKESTSLRERFEMAKLSNKLSNKFGNLLKEAKKLLEDNQIIEAKKIIKHVIKETKRHNLYDILKLARDYAKEAAVKERKGSNKEVAHPKIKVLKKPKTTPSSSLICDNDVIEFNVNRFIKLKLEKGITNIYICNVLFTHCKRAMITTSLKYLEYIESIDELIDNALPEDLDIDYNPHYKTNLGISPEDEFWVHCSTFQVWVENNYDSLLLHKNLAFPILKELVAYGDRKAKLMFKEEIIKRLETGYHPVIEYLESAGYTKHIEKEELFSILLNRREIEVIFKIFDGKLDEVVWHYGYDFESTLDGYDILIFNKSVVWLDLSERNLKWIHNEIGCLKKLTHLDLSYNKLTTLPKTIGNLISLVDLRADYNRLETIPSEIGQLKKLKVLFLDSNRIRTLPSSIGDLVSLNKLTLDSNYIKTLPETLGNLKKLHDLGLSNNSFGNFPSLILKIESIRSLTLDANKLSNLDEKLLLLSNMEEIHLDEKFRNKKIVKKLIENGINLSFYCL</sequence>
<dbReference type="GO" id="GO:0005737">
    <property type="term" value="C:cytoplasm"/>
    <property type="evidence" value="ECO:0007669"/>
    <property type="project" value="TreeGrafter"/>
</dbReference>
<dbReference type="Pfam" id="PF23598">
    <property type="entry name" value="LRR_14"/>
    <property type="match status" value="1"/>
</dbReference>